<evidence type="ECO:0000313" key="3">
    <source>
        <dbReference type="EMBL" id="MFC6645797.1"/>
    </source>
</evidence>
<dbReference type="RefSeq" id="WP_263369513.1">
    <property type="nucleotide sequence ID" value="NZ_JAGSYD010000001.1"/>
</dbReference>
<reference evidence="4" key="1">
    <citation type="journal article" date="2019" name="Int. J. Syst. Evol. Microbiol.">
        <title>The Global Catalogue of Microorganisms (GCM) 10K type strain sequencing project: providing services to taxonomists for standard genome sequencing and annotation.</title>
        <authorList>
            <consortium name="The Broad Institute Genomics Platform"/>
            <consortium name="The Broad Institute Genome Sequencing Center for Infectious Disease"/>
            <person name="Wu L."/>
            <person name="Ma J."/>
        </authorList>
    </citation>
    <scope>NUCLEOTIDE SEQUENCE [LARGE SCALE GENOMIC DNA]</scope>
    <source>
        <strain evidence="4">CGMCC 1.16026</strain>
    </source>
</reference>
<feature type="region of interest" description="Disordered" evidence="1">
    <location>
        <begin position="23"/>
        <end position="46"/>
    </location>
</feature>
<proteinExistence type="predicted"/>
<evidence type="ECO:0000313" key="4">
    <source>
        <dbReference type="Proteomes" id="UP001596391"/>
    </source>
</evidence>
<protein>
    <recommendedName>
        <fullName evidence="5">MetA-pathway of phenol degradation</fullName>
    </recommendedName>
</protein>
<keyword evidence="2" id="KW-0732">Signal</keyword>
<feature type="signal peptide" evidence="2">
    <location>
        <begin position="1"/>
        <end position="22"/>
    </location>
</feature>
<accession>A0ABW1Z8S6</accession>
<feature type="chain" id="PRO_5045771632" description="MetA-pathway of phenol degradation" evidence="2">
    <location>
        <begin position="23"/>
        <end position="313"/>
    </location>
</feature>
<evidence type="ECO:0000256" key="2">
    <source>
        <dbReference type="SAM" id="SignalP"/>
    </source>
</evidence>
<keyword evidence="4" id="KW-1185">Reference proteome</keyword>
<evidence type="ECO:0000256" key="1">
    <source>
        <dbReference type="SAM" id="MobiDB-lite"/>
    </source>
</evidence>
<evidence type="ECO:0008006" key="5">
    <source>
        <dbReference type="Google" id="ProtNLM"/>
    </source>
</evidence>
<sequence length="313" mass="33585">MTRFHTGILAMLLALTTGHALAQAKPTSGSTDGDLDLQAASDANNLGPEGIVPEQKGMNFSLIGTAQHDSATGWAGLMTPVLAYRFGAHFSADVSAPIDVYILGTTTGGTVLKPTTNTAPAHWVPGDTALALHANLDWKKLGYVFTPTLTAPTGDYDLGLGTGHYQYDFANHLELDVPLQPFVDLGIGNSTAIVNRRVQRKQNATGINSHFEAGVGIDLPFGMNLSLSAYEFLPIGNQTVYSKKVLKKKNTTRTTTSNGLAEDNGFNTSLDIPIERHLTISGFYSRSLRQHNDTCGGSITFQLRPPRKKTEAK</sequence>
<gene>
    <name evidence="3" type="ORF">ACFQBQ_09430</name>
</gene>
<comment type="caution">
    <text evidence="3">The sequence shown here is derived from an EMBL/GenBank/DDBJ whole genome shotgun (WGS) entry which is preliminary data.</text>
</comment>
<name>A0ABW1Z8S6_9BACT</name>
<dbReference type="EMBL" id="JBHSWI010000001">
    <property type="protein sequence ID" value="MFC6645797.1"/>
    <property type="molecule type" value="Genomic_DNA"/>
</dbReference>
<dbReference type="Proteomes" id="UP001596391">
    <property type="component" value="Unassembled WGS sequence"/>
</dbReference>
<organism evidence="3 4">
    <name type="scientific">Granulicella cerasi</name>
    <dbReference type="NCBI Taxonomy" id="741063"/>
    <lineage>
        <taxon>Bacteria</taxon>
        <taxon>Pseudomonadati</taxon>
        <taxon>Acidobacteriota</taxon>
        <taxon>Terriglobia</taxon>
        <taxon>Terriglobales</taxon>
        <taxon>Acidobacteriaceae</taxon>
        <taxon>Granulicella</taxon>
    </lineage>
</organism>